<keyword evidence="1" id="KW-1133">Transmembrane helix</keyword>
<dbReference type="Pfam" id="PF07885">
    <property type="entry name" value="Ion_trans_2"/>
    <property type="match status" value="1"/>
</dbReference>
<feature type="transmembrane region" description="Helical" evidence="1">
    <location>
        <begin position="6"/>
        <end position="30"/>
    </location>
</feature>
<dbReference type="Gene3D" id="1.10.287.70">
    <property type="match status" value="1"/>
</dbReference>
<sequence>MLAELAVSTFMVLLTVAIHGAGLYALGRLLRLERDAVDWASMHPMSPRGFALTFALVFGLFALHGTEIWLYAFAFHALDAVPDLRTGVYFSTITYATIGYSDAPIAEGWKLVAAIEGINGVLLIGWSTAFFVTIMTRMGPHRRS</sequence>
<proteinExistence type="predicted"/>
<reference evidence="4" key="1">
    <citation type="submission" date="2017-04" db="EMBL/GenBank/DDBJ databases">
        <authorList>
            <person name="Varghese N."/>
            <person name="Submissions S."/>
        </authorList>
    </citation>
    <scope>NUCLEOTIDE SEQUENCE [LARGE SCALE GENOMIC DNA]</scope>
    <source>
        <strain evidence="4">Dd16</strain>
    </source>
</reference>
<name>A0A1X7G5B4_9SPHN</name>
<dbReference type="EMBL" id="LT840185">
    <property type="protein sequence ID" value="SMF64177.1"/>
    <property type="molecule type" value="Genomic_DNA"/>
</dbReference>
<dbReference type="AlphaFoldDB" id="A0A1X7G5B4"/>
<dbReference type="SUPFAM" id="SSF81324">
    <property type="entry name" value="Voltage-gated potassium channels"/>
    <property type="match status" value="1"/>
</dbReference>
<protein>
    <submittedName>
        <fullName evidence="3">Ion channel</fullName>
    </submittedName>
</protein>
<evidence type="ECO:0000256" key="1">
    <source>
        <dbReference type="SAM" id="Phobius"/>
    </source>
</evidence>
<evidence type="ECO:0000313" key="3">
    <source>
        <dbReference type="EMBL" id="SMF64177.1"/>
    </source>
</evidence>
<accession>A0A1X7G5B4</accession>
<evidence type="ECO:0000313" key="4">
    <source>
        <dbReference type="Proteomes" id="UP000192934"/>
    </source>
</evidence>
<dbReference type="Proteomes" id="UP000192934">
    <property type="component" value="Chromosome I"/>
</dbReference>
<keyword evidence="1" id="KW-0812">Transmembrane</keyword>
<feature type="transmembrane region" description="Helical" evidence="1">
    <location>
        <begin position="111"/>
        <end position="134"/>
    </location>
</feature>
<dbReference type="OrthoDB" id="2974133at2"/>
<gene>
    <name evidence="3" type="ORF">SAMN06295910_1170</name>
</gene>
<keyword evidence="4" id="KW-1185">Reference proteome</keyword>
<feature type="transmembrane region" description="Helical" evidence="1">
    <location>
        <begin position="50"/>
        <end position="74"/>
    </location>
</feature>
<organism evidence="3 4">
    <name type="scientific">Allosphingosinicella indica</name>
    <dbReference type="NCBI Taxonomy" id="941907"/>
    <lineage>
        <taxon>Bacteria</taxon>
        <taxon>Pseudomonadati</taxon>
        <taxon>Pseudomonadota</taxon>
        <taxon>Alphaproteobacteria</taxon>
        <taxon>Sphingomonadales</taxon>
        <taxon>Sphingomonadaceae</taxon>
        <taxon>Allosphingosinicella</taxon>
    </lineage>
</organism>
<dbReference type="RefSeq" id="WP_085217935.1">
    <property type="nucleotide sequence ID" value="NZ_LT840185.1"/>
</dbReference>
<evidence type="ECO:0000259" key="2">
    <source>
        <dbReference type="Pfam" id="PF07885"/>
    </source>
</evidence>
<dbReference type="STRING" id="941907.SAMN06295910_1170"/>
<dbReference type="InterPro" id="IPR013099">
    <property type="entry name" value="K_chnl_dom"/>
</dbReference>
<keyword evidence="1" id="KW-0472">Membrane</keyword>
<feature type="domain" description="Potassium channel" evidence="2">
    <location>
        <begin position="68"/>
        <end position="136"/>
    </location>
</feature>